<accession>A0ABS7U493</accession>
<dbReference type="RefSeq" id="WP_224197019.1">
    <property type="nucleotide sequence ID" value="NZ_JAIRAU010000056.1"/>
</dbReference>
<organism evidence="2 3">
    <name type="scientific">Nannocystis pusilla</name>
    <dbReference type="NCBI Taxonomy" id="889268"/>
    <lineage>
        <taxon>Bacteria</taxon>
        <taxon>Pseudomonadati</taxon>
        <taxon>Myxococcota</taxon>
        <taxon>Polyangia</taxon>
        <taxon>Nannocystales</taxon>
        <taxon>Nannocystaceae</taxon>
        <taxon>Nannocystis</taxon>
    </lineage>
</organism>
<feature type="transmembrane region" description="Helical" evidence="1">
    <location>
        <begin position="42"/>
        <end position="59"/>
    </location>
</feature>
<reference evidence="2" key="1">
    <citation type="submission" date="2021-08" db="EMBL/GenBank/DDBJ databases">
        <authorList>
            <person name="Stevens D.C."/>
        </authorList>
    </citation>
    <scope>NUCLEOTIDE SEQUENCE</scope>
    <source>
        <strain evidence="2">DSM 53165</strain>
    </source>
</reference>
<evidence type="ECO:0000313" key="3">
    <source>
        <dbReference type="Proteomes" id="UP001139031"/>
    </source>
</evidence>
<proteinExistence type="predicted"/>
<keyword evidence="1" id="KW-0812">Transmembrane</keyword>
<keyword evidence="1" id="KW-1133">Transmembrane helix</keyword>
<keyword evidence="1" id="KW-0472">Membrane</keyword>
<evidence type="ECO:0000256" key="1">
    <source>
        <dbReference type="SAM" id="Phobius"/>
    </source>
</evidence>
<protein>
    <submittedName>
        <fullName evidence="2">Uncharacterized protein</fullName>
    </submittedName>
</protein>
<comment type="caution">
    <text evidence="2">The sequence shown here is derived from an EMBL/GenBank/DDBJ whole genome shotgun (WGS) entry which is preliminary data.</text>
</comment>
<dbReference type="EMBL" id="JAIRAU010000056">
    <property type="protein sequence ID" value="MBZ5715278.1"/>
    <property type="molecule type" value="Genomic_DNA"/>
</dbReference>
<name>A0ABS7U493_9BACT</name>
<evidence type="ECO:0000313" key="2">
    <source>
        <dbReference type="EMBL" id="MBZ5715278.1"/>
    </source>
</evidence>
<keyword evidence="3" id="KW-1185">Reference proteome</keyword>
<gene>
    <name evidence="2" type="ORF">K7C98_39095</name>
</gene>
<dbReference type="Proteomes" id="UP001139031">
    <property type="component" value="Unassembled WGS sequence"/>
</dbReference>
<sequence length="60" mass="5830">MAFSKDPGLKLNIYSGQRPTAAKVLPAGPTGFKNTGGGSGSGGGGIAIVAVVLAAVFLLK</sequence>